<keyword evidence="12 19" id="KW-1133">Transmembrane helix</keyword>
<feature type="transmembrane region" description="Helical" evidence="19">
    <location>
        <begin position="60"/>
        <end position="82"/>
    </location>
</feature>
<proteinExistence type="inferred from homology"/>
<dbReference type="RefSeq" id="WP_116479544.1">
    <property type="nucleotide sequence ID" value="NZ_QEKV01000001.1"/>
</dbReference>
<evidence type="ECO:0000313" key="20">
    <source>
        <dbReference type="EMBL" id="PVY95620.1"/>
    </source>
</evidence>
<keyword evidence="8 19" id="KW-0169">Cobalamin biosynthesis</keyword>
<sequence length="247" mass="27493">MKILESIVVAFQFLTRFYLPINVEWDTGNLRRSLMWFGLVGAFIGVILAGAMTLFNRFDLIPAVSAIIILLIWIFITGGMHIDGISDMADGFFSMRNKEKTLEIMKDSHVGAFGVITIVFLLLIKFEMLKEFIIIEKNVWLLILPPTIARIAAGFVLSFYETTKKSGLGYTFHSSDPRIFWAIGFIVTLIISSILNIKSLIFIGIAILASNLMALWAKKKIGGLNGDIYGAIVETVEVIGMVFICAV</sequence>
<evidence type="ECO:0000256" key="19">
    <source>
        <dbReference type="HAMAP-Rule" id="MF_00719"/>
    </source>
</evidence>
<dbReference type="EC" id="2.7.8.26" evidence="5 19"/>
<comment type="function">
    <text evidence="14 19">Joins adenosylcobinamide-GDP and alpha-ribazole to generate adenosylcobalamin (Ado-cobalamin). Also synthesizes adenosylcobalamin 5'-phosphate from adenosylcobinamide-GDP and alpha-ribazole 5'-phosphate.</text>
</comment>
<protein>
    <recommendedName>
        <fullName evidence="6 19">Adenosylcobinamide-GDP ribazoletransferase</fullName>
        <ecNumber evidence="5 19">2.7.8.26</ecNumber>
    </recommendedName>
    <alternativeName>
        <fullName evidence="16 19">Cobalamin synthase</fullName>
    </alternativeName>
    <alternativeName>
        <fullName evidence="15 19">Cobalamin-5'-phosphate synthase</fullName>
    </alternativeName>
</protein>
<dbReference type="NCBIfam" id="TIGR00317">
    <property type="entry name" value="cobS"/>
    <property type="match status" value="1"/>
</dbReference>
<dbReference type="InterPro" id="IPR003805">
    <property type="entry name" value="CobS"/>
</dbReference>
<comment type="subcellular location">
    <subcellularLocation>
        <location evidence="2 19">Cell membrane</location>
        <topology evidence="2 19">Multi-pass membrane protein</topology>
    </subcellularLocation>
</comment>
<feature type="transmembrane region" description="Helical" evidence="19">
    <location>
        <begin position="34"/>
        <end position="55"/>
    </location>
</feature>
<dbReference type="Pfam" id="PF02654">
    <property type="entry name" value="CobS"/>
    <property type="match status" value="1"/>
</dbReference>
<dbReference type="PANTHER" id="PTHR34148">
    <property type="entry name" value="ADENOSYLCOBINAMIDE-GDP RIBAZOLETRANSFERASE"/>
    <property type="match status" value="1"/>
</dbReference>
<evidence type="ECO:0000256" key="3">
    <source>
        <dbReference type="ARBA" id="ARBA00004663"/>
    </source>
</evidence>
<keyword evidence="11 19" id="KW-0460">Magnesium</keyword>
<keyword evidence="9 19" id="KW-0808">Transferase</keyword>
<evidence type="ECO:0000256" key="18">
    <source>
        <dbReference type="ARBA" id="ARBA00049504"/>
    </source>
</evidence>
<accession>A0A2U1E6P2</accession>
<reference evidence="20 21" key="1">
    <citation type="submission" date="2018-04" db="EMBL/GenBank/DDBJ databases">
        <title>Genomic Encyclopedia of Type Strains, Phase IV (KMG-IV): sequencing the most valuable type-strain genomes for metagenomic binning, comparative biology and taxonomic classification.</title>
        <authorList>
            <person name="Goeker M."/>
        </authorList>
    </citation>
    <scope>NUCLEOTIDE SEQUENCE [LARGE SCALE GENOMIC DNA]</scope>
    <source>
        <strain evidence="20 21">DSM 20705</strain>
    </source>
</reference>
<dbReference type="AlphaFoldDB" id="A0A2U1E6P2"/>
<gene>
    <name evidence="19" type="primary">cobS</name>
    <name evidence="20" type="ORF">C7381_101146</name>
</gene>
<comment type="caution">
    <text evidence="20">The sequence shown here is derived from an EMBL/GenBank/DDBJ whole genome shotgun (WGS) entry which is preliminary data.</text>
</comment>
<dbReference type="GO" id="GO:0008818">
    <property type="term" value="F:cobalamin 5'-phosphate synthase activity"/>
    <property type="evidence" value="ECO:0007669"/>
    <property type="project" value="UniProtKB-UniRule"/>
</dbReference>
<evidence type="ECO:0000256" key="8">
    <source>
        <dbReference type="ARBA" id="ARBA00022573"/>
    </source>
</evidence>
<evidence type="ECO:0000256" key="14">
    <source>
        <dbReference type="ARBA" id="ARBA00025228"/>
    </source>
</evidence>
<dbReference type="UniPathway" id="UPA00148">
    <property type="reaction ID" value="UER00238"/>
</dbReference>
<keyword evidence="10 19" id="KW-0812">Transmembrane</keyword>
<evidence type="ECO:0000256" key="4">
    <source>
        <dbReference type="ARBA" id="ARBA00010561"/>
    </source>
</evidence>
<dbReference type="GO" id="GO:0009236">
    <property type="term" value="P:cobalamin biosynthetic process"/>
    <property type="evidence" value="ECO:0007669"/>
    <property type="project" value="UniProtKB-UniRule"/>
</dbReference>
<comment type="cofactor">
    <cofactor evidence="1 19">
        <name>Mg(2+)</name>
        <dbReference type="ChEBI" id="CHEBI:18420"/>
    </cofactor>
</comment>
<evidence type="ECO:0000256" key="13">
    <source>
        <dbReference type="ARBA" id="ARBA00023136"/>
    </source>
</evidence>
<feature type="transmembrane region" description="Helical" evidence="19">
    <location>
        <begin position="138"/>
        <end position="160"/>
    </location>
</feature>
<evidence type="ECO:0000256" key="17">
    <source>
        <dbReference type="ARBA" id="ARBA00048623"/>
    </source>
</evidence>
<feature type="transmembrane region" description="Helical" evidence="19">
    <location>
        <begin position="180"/>
        <end position="209"/>
    </location>
</feature>
<comment type="pathway">
    <text evidence="3 19">Cofactor biosynthesis; adenosylcobalamin biosynthesis; adenosylcobalamin from cob(II)yrinate a,c-diamide: step 7/7.</text>
</comment>
<comment type="catalytic activity">
    <reaction evidence="18 19">
        <text>alpha-ribazole 5'-phosphate + adenosylcob(III)inamide-GDP = adenosylcob(III)alamin 5'-phosphate + GMP + H(+)</text>
        <dbReference type="Rhea" id="RHEA:23560"/>
        <dbReference type="ChEBI" id="CHEBI:15378"/>
        <dbReference type="ChEBI" id="CHEBI:57918"/>
        <dbReference type="ChEBI" id="CHEBI:58115"/>
        <dbReference type="ChEBI" id="CHEBI:60487"/>
        <dbReference type="ChEBI" id="CHEBI:60493"/>
        <dbReference type="EC" id="2.7.8.26"/>
    </reaction>
</comment>
<dbReference type="HAMAP" id="MF_00719">
    <property type="entry name" value="CobS"/>
    <property type="match status" value="1"/>
</dbReference>
<dbReference type="GO" id="GO:0005886">
    <property type="term" value="C:plasma membrane"/>
    <property type="evidence" value="ECO:0007669"/>
    <property type="project" value="UniProtKB-SubCell"/>
</dbReference>
<evidence type="ECO:0000256" key="7">
    <source>
        <dbReference type="ARBA" id="ARBA00022475"/>
    </source>
</evidence>
<evidence type="ECO:0000313" key="21">
    <source>
        <dbReference type="Proteomes" id="UP000245793"/>
    </source>
</evidence>
<organism evidence="20 21">
    <name type="scientific">Ezakiella coagulans</name>
    <dbReference type="NCBI Taxonomy" id="46507"/>
    <lineage>
        <taxon>Bacteria</taxon>
        <taxon>Bacillati</taxon>
        <taxon>Bacillota</taxon>
        <taxon>Tissierellia</taxon>
        <taxon>Ezakiella</taxon>
    </lineage>
</organism>
<evidence type="ECO:0000256" key="6">
    <source>
        <dbReference type="ARBA" id="ARBA00015850"/>
    </source>
</evidence>
<name>A0A2U1E6P2_9FIRM</name>
<keyword evidence="21" id="KW-1185">Reference proteome</keyword>
<keyword evidence="7 19" id="KW-1003">Cell membrane</keyword>
<evidence type="ECO:0000256" key="2">
    <source>
        <dbReference type="ARBA" id="ARBA00004651"/>
    </source>
</evidence>
<evidence type="ECO:0000256" key="16">
    <source>
        <dbReference type="ARBA" id="ARBA00032853"/>
    </source>
</evidence>
<evidence type="ECO:0000256" key="5">
    <source>
        <dbReference type="ARBA" id="ARBA00013200"/>
    </source>
</evidence>
<dbReference type="EMBL" id="QEKV01000001">
    <property type="protein sequence ID" value="PVY95620.1"/>
    <property type="molecule type" value="Genomic_DNA"/>
</dbReference>
<evidence type="ECO:0000256" key="10">
    <source>
        <dbReference type="ARBA" id="ARBA00022692"/>
    </source>
</evidence>
<keyword evidence="13 19" id="KW-0472">Membrane</keyword>
<dbReference type="GO" id="GO:0051073">
    <property type="term" value="F:adenosylcobinamide-GDP ribazoletransferase activity"/>
    <property type="evidence" value="ECO:0007669"/>
    <property type="project" value="UniProtKB-UniRule"/>
</dbReference>
<feature type="transmembrane region" description="Helical" evidence="19">
    <location>
        <begin position="108"/>
        <end position="126"/>
    </location>
</feature>
<comment type="similarity">
    <text evidence="4 19">Belongs to the CobS family.</text>
</comment>
<evidence type="ECO:0000256" key="9">
    <source>
        <dbReference type="ARBA" id="ARBA00022679"/>
    </source>
</evidence>
<evidence type="ECO:0000256" key="12">
    <source>
        <dbReference type="ARBA" id="ARBA00022989"/>
    </source>
</evidence>
<comment type="catalytic activity">
    <reaction evidence="17 19">
        <text>alpha-ribazole + adenosylcob(III)inamide-GDP = adenosylcob(III)alamin + GMP + H(+)</text>
        <dbReference type="Rhea" id="RHEA:16049"/>
        <dbReference type="ChEBI" id="CHEBI:10329"/>
        <dbReference type="ChEBI" id="CHEBI:15378"/>
        <dbReference type="ChEBI" id="CHEBI:18408"/>
        <dbReference type="ChEBI" id="CHEBI:58115"/>
        <dbReference type="ChEBI" id="CHEBI:60487"/>
        <dbReference type="EC" id="2.7.8.26"/>
    </reaction>
</comment>
<dbReference type="PANTHER" id="PTHR34148:SF1">
    <property type="entry name" value="ADENOSYLCOBINAMIDE-GDP RIBAZOLETRANSFERASE"/>
    <property type="match status" value="1"/>
</dbReference>
<evidence type="ECO:0000256" key="11">
    <source>
        <dbReference type="ARBA" id="ARBA00022842"/>
    </source>
</evidence>
<evidence type="ECO:0000256" key="1">
    <source>
        <dbReference type="ARBA" id="ARBA00001946"/>
    </source>
</evidence>
<dbReference type="Proteomes" id="UP000245793">
    <property type="component" value="Unassembled WGS sequence"/>
</dbReference>
<evidence type="ECO:0000256" key="15">
    <source>
        <dbReference type="ARBA" id="ARBA00032605"/>
    </source>
</evidence>